<dbReference type="FunFam" id="4.10.1110.10:FF:000001">
    <property type="entry name" value="Zinc finger AN1-type containing 6"/>
    <property type="match status" value="1"/>
</dbReference>
<reference evidence="7" key="1">
    <citation type="submission" date="2015-11" db="EMBL/GenBank/DDBJ databases">
        <title>De novo transcriptome assembly of four potential Pierce s Disease insect vectors from Arizona vineyards.</title>
        <authorList>
            <person name="Tassone E.E."/>
        </authorList>
    </citation>
    <scope>NUCLEOTIDE SEQUENCE</scope>
</reference>
<evidence type="ECO:0000256" key="4">
    <source>
        <dbReference type="PROSITE-ProRule" id="PRU00449"/>
    </source>
</evidence>
<evidence type="ECO:0000256" key="2">
    <source>
        <dbReference type="ARBA" id="ARBA00022771"/>
    </source>
</evidence>
<dbReference type="SUPFAM" id="SSF118310">
    <property type="entry name" value="AN1-like Zinc finger"/>
    <property type="match status" value="1"/>
</dbReference>
<dbReference type="EMBL" id="GECU01029658">
    <property type="protein sequence ID" value="JAS78048.1"/>
    <property type="molecule type" value="Transcribed_RNA"/>
</dbReference>
<protein>
    <recommendedName>
        <fullName evidence="6">AN1-type domain-containing protein</fullName>
    </recommendedName>
</protein>
<feature type="region of interest" description="Disordered" evidence="5">
    <location>
        <begin position="1"/>
        <end position="51"/>
    </location>
</feature>
<keyword evidence="2 4" id="KW-0863">Zinc-finger</keyword>
<dbReference type="PANTHER" id="PTHR10634:SF149">
    <property type="entry name" value="AN1-TYPE DOMAIN-CONTAINING PROTEIN-RELATED"/>
    <property type="match status" value="1"/>
</dbReference>
<evidence type="ECO:0000256" key="1">
    <source>
        <dbReference type="ARBA" id="ARBA00022723"/>
    </source>
</evidence>
<keyword evidence="3" id="KW-0862">Zinc</keyword>
<dbReference type="InterPro" id="IPR000058">
    <property type="entry name" value="Znf_AN1"/>
</dbReference>
<dbReference type="PANTHER" id="PTHR10634">
    <property type="entry name" value="AN1-TYPE ZINC FINGER PROTEIN"/>
    <property type="match status" value="1"/>
</dbReference>
<proteinExistence type="predicted"/>
<dbReference type="GO" id="GO:0008270">
    <property type="term" value="F:zinc ion binding"/>
    <property type="evidence" value="ECO:0007669"/>
    <property type="project" value="UniProtKB-KW"/>
</dbReference>
<feature type="compositionally biased region" description="Basic residues" evidence="5">
    <location>
        <begin position="1"/>
        <end position="12"/>
    </location>
</feature>
<dbReference type="SMART" id="SM00154">
    <property type="entry name" value="ZnF_AN1"/>
    <property type="match status" value="1"/>
</dbReference>
<dbReference type="PROSITE" id="PS51039">
    <property type="entry name" value="ZF_AN1"/>
    <property type="match status" value="1"/>
</dbReference>
<evidence type="ECO:0000256" key="3">
    <source>
        <dbReference type="ARBA" id="ARBA00022833"/>
    </source>
</evidence>
<dbReference type="AlphaFoldDB" id="A0A1B6HTN7"/>
<dbReference type="InterPro" id="IPR050652">
    <property type="entry name" value="AN1_A20_ZnFinger"/>
</dbReference>
<feature type="compositionally biased region" description="Basic and acidic residues" evidence="5">
    <location>
        <begin position="29"/>
        <end position="46"/>
    </location>
</feature>
<dbReference type="Gene3D" id="4.10.1110.10">
    <property type="entry name" value="AN1-like Zinc finger"/>
    <property type="match status" value="1"/>
</dbReference>
<evidence type="ECO:0000313" key="7">
    <source>
        <dbReference type="EMBL" id="JAS78048.1"/>
    </source>
</evidence>
<keyword evidence="1" id="KW-0479">Metal-binding</keyword>
<accession>A0A1B6HTN7</accession>
<dbReference type="Pfam" id="PF01428">
    <property type="entry name" value="zf-AN1"/>
    <property type="match status" value="1"/>
</dbReference>
<dbReference type="InterPro" id="IPR035896">
    <property type="entry name" value="AN1-like_Znf"/>
</dbReference>
<gene>
    <name evidence="7" type="ORF">g.11634</name>
</gene>
<organism evidence="7">
    <name type="scientific">Homalodisca liturata</name>
    <dbReference type="NCBI Taxonomy" id="320908"/>
    <lineage>
        <taxon>Eukaryota</taxon>
        <taxon>Metazoa</taxon>
        <taxon>Ecdysozoa</taxon>
        <taxon>Arthropoda</taxon>
        <taxon>Hexapoda</taxon>
        <taxon>Insecta</taxon>
        <taxon>Pterygota</taxon>
        <taxon>Neoptera</taxon>
        <taxon>Paraneoptera</taxon>
        <taxon>Hemiptera</taxon>
        <taxon>Auchenorrhyncha</taxon>
        <taxon>Membracoidea</taxon>
        <taxon>Cicadellidae</taxon>
        <taxon>Cicadellinae</taxon>
        <taxon>Proconiini</taxon>
        <taxon>Homalodisca</taxon>
    </lineage>
</organism>
<evidence type="ECO:0000259" key="6">
    <source>
        <dbReference type="PROSITE" id="PS51039"/>
    </source>
</evidence>
<feature type="domain" description="AN1-type" evidence="6">
    <location>
        <begin position="48"/>
        <end position="94"/>
    </location>
</feature>
<sequence>MTRKRRHSKISKPKAEGESPGCSTSGPSEETKERTESQERKDEQGAKKMKKNRCAICRKKVGLTGFECRCGGLYCAAHRYSERHDCTFDYRTLGAEEIRKNNPVVVAEKIRKI</sequence>
<name>A0A1B6HTN7_9HEMI</name>
<evidence type="ECO:0000256" key="5">
    <source>
        <dbReference type="SAM" id="MobiDB-lite"/>
    </source>
</evidence>